<organism evidence="1 2">
    <name type="scientific">Glutamicibacter protophormiae</name>
    <name type="common">Brevibacterium protophormiae</name>
    <dbReference type="NCBI Taxonomy" id="37930"/>
    <lineage>
        <taxon>Bacteria</taxon>
        <taxon>Bacillati</taxon>
        <taxon>Actinomycetota</taxon>
        <taxon>Actinomycetes</taxon>
        <taxon>Micrococcales</taxon>
        <taxon>Micrococcaceae</taxon>
        <taxon>Glutamicibacter</taxon>
    </lineage>
</organism>
<evidence type="ECO:0000313" key="2">
    <source>
        <dbReference type="Proteomes" id="UP001195422"/>
    </source>
</evidence>
<proteinExistence type="predicted"/>
<gene>
    <name evidence="1" type="ORF">JOF39_000075</name>
</gene>
<reference evidence="1 2" key="1">
    <citation type="submission" date="2021-03" db="EMBL/GenBank/DDBJ databases">
        <title>Sequencing the genomes of 1000 actinobacteria strains.</title>
        <authorList>
            <person name="Klenk H.-P."/>
        </authorList>
    </citation>
    <scope>NUCLEOTIDE SEQUENCE [LARGE SCALE GENOMIC DNA]</scope>
    <source>
        <strain evidence="1 2">DSM 20168</strain>
    </source>
</reference>
<protein>
    <submittedName>
        <fullName evidence="1">Uncharacterized protein</fullName>
    </submittedName>
</protein>
<keyword evidence="2" id="KW-1185">Reference proteome</keyword>
<name>A0ABS4XKF7_GLUPR</name>
<dbReference type="Proteomes" id="UP001195422">
    <property type="component" value="Unassembled WGS sequence"/>
</dbReference>
<dbReference type="RefSeq" id="WP_188948725.1">
    <property type="nucleotide sequence ID" value="NZ_BMPH01000009.1"/>
</dbReference>
<dbReference type="EMBL" id="JAGIOJ010000001">
    <property type="protein sequence ID" value="MBP2396994.1"/>
    <property type="molecule type" value="Genomic_DNA"/>
</dbReference>
<comment type="caution">
    <text evidence="1">The sequence shown here is derived from an EMBL/GenBank/DDBJ whole genome shotgun (WGS) entry which is preliminary data.</text>
</comment>
<accession>A0ABS4XKF7</accession>
<sequence length="205" mass="23189">MLMEEKDGTDQVIVTPTDPRELLKSWEAAKLPSVTPIQVRALLEDNYKAYGIPVRLMEPDGFEFDEEVREDLIDALFTITNPAVLLELRNGRPVAVDEDSVEDAEFYWQELFEGDMLELPYRVLSAQHALGQRVSVLLEREGRFITGFKVYGVAGDKLNRYLTAVIGFPSRREQDPEDGPFMRAGDLTDPVFVDYLEATAECGLI</sequence>
<evidence type="ECO:0000313" key="1">
    <source>
        <dbReference type="EMBL" id="MBP2396994.1"/>
    </source>
</evidence>